<dbReference type="PANTHER" id="PTHR10788:SF106">
    <property type="entry name" value="BCDNA.GH08860"/>
    <property type="match status" value="1"/>
</dbReference>
<dbReference type="GO" id="GO:0051473">
    <property type="term" value="P:glucosylglycerol biosynthetic process"/>
    <property type="evidence" value="ECO:0007669"/>
    <property type="project" value="InterPro"/>
</dbReference>
<feature type="region of interest" description="Disordered" evidence="2">
    <location>
        <begin position="497"/>
        <end position="518"/>
    </location>
</feature>
<name>Q3SFM7_THIDA</name>
<dbReference type="RefSeq" id="WP_011313138.1">
    <property type="nucleotide sequence ID" value="NC_007404.1"/>
</dbReference>
<dbReference type="eggNOG" id="COG0380">
    <property type="taxonomic scope" value="Bacteria"/>
</dbReference>
<evidence type="ECO:0000313" key="4">
    <source>
        <dbReference type="Proteomes" id="UP000008291"/>
    </source>
</evidence>
<dbReference type="SUPFAM" id="SSF53756">
    <property type="entry name" value="UDP-Glycosyltransferase/glycogen phosphorylase"/>
    <property type="match status" value="1"/>
</dbReference>
<dbReference type="EMBL" id="CP000116">
    <property type="protein sequence ID" value="AAZ98579.1"/>
    <property type="molecule type" value="Genomic_DNA"/>
</dbReference>
<dbReference type="GO" id="GO:0005992">
    <property type="term" value="P:trehalose biosynthetic process"/>
    <property type="evidence" value="ECO:0007669"/>
    <property type="project" value="InterPro"/>
</dbReference>
<dbReference type="GO" id="GO:0003825">
    <property type="term" value="F:alpha,alpha-trehalose-phosphate synthase (UDP-forming) activity"/>
    <property type="evidence" value="ECO:0007669"/>
    <property type="project" value="TreeGrafter"/>
</dbReference>
<gene>
    <name evidence="3" type="ordered locus">Tbd_2626</name>
</gene>
<comment type="similarity">
    <text evidence="1">Belongs to the glycosyltransferase 20 family.</text>
</comment>
<dbReference type="PANTHER" id="PTHR10788">
    <property type="entry name" value="TREHALOSE-6-PHOSPHATE SYNTHASE"/>
    <property type="match status" value="1"/>
</dbReference>
<reference evidence="3 4" key="1">
    <citation type="journal article" date="2006" name="J. Bacteriol.">
        <title>The genome sequence of the obligately chemolithoautotrophic, facultatively anaerobic bacterium Thiobacillus denitrificans.</title>
        <authorList>
            <person name="Beller H.R."/>
            <person name="Chain P.S."/>
            <person name="Letain T.E."/>
            <person name="Chakicherla A."/>
            <person name="Larimer F.W."/>
            <person name="Richardson P.M."/>
            <person name="Coleman M.A."/>
            <person name="Wood A.P."/>
            <person name="Kelly D.P."/>
        </authorList>
    </citation>
    <scope>NUCLEOTIDE SEQUENCE [LARGE SCALE GENOMIC DNA]</scope>
    <source>
        <strain evidence="3 4">ATCC 25259</strain>
    </source>
</reference>
<keyword evidence="3" id="KW-0328">Glycosyltransferase</keyword>
<evidence type="ECO:0000256" key="1">
    <source>
        <dbReference type="ARBA" id="ARBA00008799"/>
    </source>
</evidence>
<dbReference type="HOGENOM" id="CLU_002351_7_1_4"/>
<keyword evidence="4" id="KW-1185">Reference proteome</keyword>
<organism evidence="3 4">
    <name type="scientific">Thiobacillus denitrificans (strain ATCC 25259 / T1)</name>
    <dbReference type="NCBI Taxonomy" id="292415"/>
    <lineage>
        <taxon>Bacteria</taxon>
        <taxon>Pseudomonadati</taxon>
        <taxon>Pseudomonadota</taxon>
        <taxon>Betaproteobacteria</taxon>
        <taxon>Nitrosomonadales</taxon>
        <taxon>Thiobacillaceae</taxon>
        <taxon>Thiobacillus</taxon>
    </lineage>
</organism>
<evidence type="ECO:0000256" key="2">
    <source>
        <dbReference type="SAM" id="MobiDB-lite"/>
    </source>
</evidence>
<dbReference type="AlphaFoldDB" id="Q3SFM7"/>
<dbReference type="CAZy" id="GT20">
    <property type="family name" value="Glycosyltransferase Family 20"/>
</dbReference>
<keyword evidence="3" id="KW-0808">Transferase</keyword>
<protein>
    <submittedName>
        <fullName evidence="3">Glucosyl-glycerol-phosphate synthase</fullName>
        <ecNumber evidence="3">2.4.1.213</ecNumber>
    </submittedName>
</protein>
<proteinExistence type="inferred from homology"/>
<accession>Q3SFM7</accession>
<dbReference type="GO" id="GO:0033828">
    <property type="term" value="F:glucosylglycerol-phosphate synthase activity"/>
    <property type="evidence" value="ECO:0007669"/>
    <property type="project" value="UniProtKB-EC"/>
</dbReference>
<dbReference type="Pfam" id="PF00982">
    <property type="entry name" value="Glyco_transf_20"/>
    <property type="match status" value="1"/>
</dbReference>
<dbReference type="NCBIfam" id="TIGR02398">
    <property type="entry name" value="gluc_glyc_Psyn"/>
    <property type="match status" value="1"/>
</dbReference>
<dbReference type="KEGG" id="tbd:Tbd_2626"/>
<dbReference type="STRING" id="292415.Tbd_2626"/>
<evidence type="ECO:0000313" key="3">
    <source>
        <dbReference type="EMBL" id="AAZ98579.1"/>
    </source>
</evidence>
<dbReference type="OrthoDB" id="9815690at2"/>
<dbReference type="CDD" id="cd03788">
    <property type="entry name" value="GT20_TPS"/>
    <property type="match status" value="1"/>
</dbReference>
<dbReference type="InterPro" id="IPR001830">
    <property type="entry name" value="Glyco_trans_20"/>
</dbReference>
<sequence>MAASLVIVYHRQPYEEHVEGGKTVFRENASPNGIVPALKGFIGQTERASWIAWKKSPAGKPVRFERRITVEDSYGSYEVVRLPLSAEQISQFYHVTSKEALWPILNSFPSLYSTENCDWAAFREVNRLFAEAACEEAAPGAVVWVHDYNLWLVPKFVRALRPDVRIAFFHHTPFPAADVFNILPWRDEIVDSLLDCDLVGFHVPRYARNFVSVVQSLRPVDALVERDVPPDLRATGTALSEPVTPVVLHSGKRRVQIDAFPIGTHASLIRETVQQPERLAQVAQIRHDIPQEKIIVSIGRVDYAKGTREMLLAYERLLQRRPELHGRIKLLVTAVAAADGMRVYKRAQQSIEQLAGRINGRIGTLAWQPILLSTTPMPFAETLCYYRAADICWITPLRDGLNLVAKEFIAAHVNESGVLVLSEFAGAAVELQDAVLVNPYSLVQMDAAIDRALDMPAAEQRARMQRMDALMDRYDIGHWTRHVLELFAQLPARAQADADPAPQRARRAGRAPAAVPVH</sequence>
<dbReference type="InterPro" id="IPR012764">
    <property type="entry name" value="Gluc_glyc_Psyn"/>
</dbReference>
<dbReference type="Proteomes" id="UP000008291">
    <property type="component" value="Chromosome"/>
</dbReference>
<dbReference type="Gene3D" id="3.40.50.2000">
    <property type="entry name" value="Glycogen Phosphorylase B"/>
    <property type="match status" value="2"/>
</dbReference>
<dbReference type="EC" id="2.4.1.213" evidence="3"/>